<name>A0A239KQL3_9ACTN</name>
<sequence>MPSGCISAAWASNALHGTKTSGFALFRDAATRIWRFEMPTSHVAAPTEDVVYNCGVKAAVVAS</sequence>
<dbReference type="Proteomes" id="UP000198280">
    <property type="component" value="Unassembled WGS sequence"/>
</dbReference>
<accession>A0A239KQL3</accession>
<protein>
    <submittedName>
        <fullName evidence="1">Uncharacterized protein</fullName>
    </submittedName>
</protein>
<dbReference type="EMBL" id="FZOF01000016">
    <property type="protein sequence ID" value="SNT20022.1"/>
    <property type="molecule type" value="Genomic_DNA"/>
</dbReference>
<proteinExistence type="predicted"/>
<evidence type="ECO:0000313" key="2">
    <source>
        <dbReference type="Proteomes" id="UP000198280"/>
    </source>
</evidence>
<gene>
    <name evidence="1" type="ORF">SAMN05216252_11699</name>
</gene>
<keyword evidence="2" id="KW-1185">Reference proteome</keyword>
<evidence type="ECO:0000313" key="1">
    <source>
        <dbReference type="EMBL" id="SNT20022.1"/>
    </source>
</evidence>
<dbReference type="AlphaFoldDB" id="A0A239KQL3"/>
<organism evidence="1 2">
    <name type="scientific">Actinacidiphila glaucinigra</name>
    <dbReference type="NCBI Taxonomy" id="235986"/>
    <lineage>
        <taxon>Bacteria</taxon>
        <taxon>Bacillati</taxon>
        <taxon>Actinomycetota</taxon>
        <taxon>Actinomycetes</taxon>
        <taxon>Kitasatosporales</taxon>
        <taxon>Streptomycetaceae</taxon>
        <taxon>Actinacidiphila</taxon>
    </lineage>
</organism>
<reference evidence="1 2" key="1">
    <citation type="submission" date="2017-06" db="EMBL/GenBank/DDBJ databases">
        <authorList>
            <person name="Kim H.J."/>
            <person name="Triplett B.A."/>
        </authorList>
    </citation>
    <scope>NUCLEOTIDE SEQUENCE [LARGE SCALE GENOMIC DNA]</scope>
    <source>
        <strain evidence="1 2">CGMCC 4.1858</strain>
    </source>
</reference>